<dbReference type="STRING" id="314265.R2601_15230"/>
<organism evidence="1 2">
    <name type="scientific">Salipiger bermudensis (strain DSM 26914 / JCM 13377 / KCTC 12554 / HTCC2601)</name>
    <name type="common">Pelagibaca bermudensis</name>
    <dbReference type="NCBI Taxonomy" id="314265"/>
    <lineage>
        <taxon>Bacteria</taxon>
        <taxon>Pseudomonadati</taxon>
        <taxon>Pseudomonadota</taxon>
        <taxon>Alphaproteobacteria</taxon>
        <taxon>Rhodobacterales</taxon>
        <taxon>Roseobacteraceae</taxon>
        <taxon>Salipiger</taxon>
    </lineage>
</organism>
<dbReference type="Proteomes" id="UP000006230">
    <property type="component" value="Unassembled WGS sequence"/>
</dbReference>
<sequence length="71" mass="7961">MPMIPDTTNPCWRRVLTSESDLSGAVLATKLLVTRLRREVKARPGALGPKIAELRDYFEKNTFAAKDIALF</sequence>
<comment type="caution">
    <text evidence="1">The sequence shown here is derived from an EMBL/GenBank/DDBJ whole genome shotgun (WGS) entry which is preliminary data.</text>
</comment>
<evidence type="ECO:0000313" key="2">
    <source>
        <dbReference type="Proteomes" id="UP000006230"/>
    </source>
</evidence>
<proteinExistence type="predicted"/>
<evidence type="ECO:0000313" key="1">
    <source>
        <dbReference type="EMBL" id="EAU45488.1"/>
    </source>
</evidence>
<accession>Q0FMN7</accession>
<reference evidence="1 2" key="1">
    <citation type="journal article" date="2010" name="J. Bacteriol.">
        <title>Genome sequences of Pelagibaca bermudensis HTCC2601T and Maritimibacter alkaliphilus HTCC2654T, the type strains of two marine Roseobacter genera.</title>
        <authorList>
            <person name="Thrash J.C."/>
            <person name="Cho J.C."/>
            <person name="Ferriera S."/>
            <person name="Johnson J."/>
            <person name="Vergin K.L."/>
            <person name="Giovannoni S.J."/>
        </authorList>
    </citation>
    <scope>NUCLEOTIDE SEQUENCE [LARGE SCALE GENOMIC DNA]</scope>
    <source>
        <strain evidence="2">DSM 26914 / JCM 13377 / KCTC 12554 / HTCC2601</strain>
    </source>
</reference>
<name>Q0FMN7_SALBH</name>
<dbReference type="HOGENOM" id="CLU_203630_0_0_5"/>
<dbReference type="EMBL" id="AATQ01000026">
    <property type="protein sequence ID" value="EAU45488.1"/>
    <property type="molecule type" value="Genomic_DNA"/>
</dbReference>
<dbReference type="eggNOG" id="ENOG503318M">
    <property type="taxonomic scope" value="Bacteria"/>
</dbReference>
<gene>
    <name evidence="1" type="ORF">R2601_15230</name>
</gene>
<protein>
    <submittedName>
        <fullName evidence="1">Uncharacterized protein</fullName>
    </submittedName>
</protein>
<keyword evidence="2" id="KW-1185">Reference proteome</keyword>
<dbReference type="AlphaFoldDB" id="Q0FMN7"/>